<dbReference type="GO" id="GO:0016491">
    <property type="term" value="F:oxidoreductase activity"/>
    <property type="evidence" value="ECO:0007669"/>
    <property type="project" value="InterPro"/>
</dbReference>
<gene>
    <name evidence="10" type="ORF">H310_15243</name>
</gene>
<dbReference type="EMBL" id="KI914198">
    <property type="protein sequence ID" value="ETV89916.1"/>
    <property type="molecule type" value="Genomic_DNA"/>
</dbReference>
<dbReference type="RefSeq" id="XP_008881452.1">
    <property type="nucleotide sequence ID" value="XM_008883230.1"/>
</dbReference>
<feature type="chain" id="PRO_5001534546" description="Plastocyanin-like domain-containing protein" evidence="7">
    <location>
        <begin position="19"/>
        <end position="920"/>
    </location>
</feature>
<accession>A0A024T8L0</accession>
<dbReference type="Pfam" id="PF07732">
    <property type="entry name" value="Cu-oxidase_3"/>
    <property type="match status" value="1"/>
</dbReference>
<evidence type="ECO:0000259" key="9">
    <source>
        <dbReference type="Pfam" id="PF07732"/>
    </source>
</evidence>
<dbReference type="VEuPathDB" id="FungiDB:H310_15243"/>
<evidence type="ECO:0000259" key="8">
    <source>
        <dbReference type="Pfam" id="PF07731"/>
    </source>
</evidence>
<dbReference type="GO" id="GO:0016020">
    <property type="term" value="C:membrane"/>
    <property type="evidence" value="ECO:0007669"/>
    <property type="project" value="UniProtKB-SubCell"/>
</dbReference>
<keyword evidence="5 6" id="KW-0472">Membrane</keyword>
<dbReference type="InterPro" id="IPR011707">
    <property type="entry name" value="Cu-oxidase-like_N"/>
</dbReference>
<dbReference type="AlphaFoldDB" id="A0A024T8L0"/>
<dbReference type="PANTHER" id="PTHR48267:SF1">
    <property type="entry name" value="BILIRUBIN OXIDASE"/>
    <property type="match status" value="1"/>
</dbReference>
<evidence type="ECO:0000256" key="5">
    <source>
        <dbReference type="ARBA" id="ARBA00023136"/>
    </source>
</evidence>
<protein>
    <recommendedName>
        <fullName evidence="11">Plastocyanin-like domain-containing protein</fullName>
    </recommendedName>
</protein>
<evidence type="ECO:0000313" key="10">
    <source>
        <dbReference type="EMBL" id="ETV89916.1"/>
    </source>
</evidence>
<evidence type="ECO:0000256" key="1">
    <source>
        <dbReference type="ARBA" id="ARBA00004141"/>
    </source>
</evidence>
<sequence>MLLHLAWVAAVATVTASAAQTTTTTAAPVPTSGEKLFDAWKPFTTPLVIPQVVDMRKGGSVAMNIGETQHAWGSGAPTATTYGYGKVGGNITTPGPTILVKKGVPISVTWVNAIQSAKHLLDMNVETTLNRLESSCYPNCGVPVVTHVHGLETPAKFDGLPHYSIYRNQSYTARYNNSQSGSTKMYHDHAIGLSRLNVWAGLTGLYIIQDEELEATYKLTNLVDIPLLFQDKIIAPDGTLVYSSVSVCQTEGTKWVSEAFGAVNTVNGVIMPYVDIPASQVRLRFVNMANARNYNFTLPFADKCQRIASDSGFVAEPQPVDPSGFKLFSLERAELVCDFTDVQVGTTFDLEDTTEIESSYAYDPRLLQVRVVAPKTATAKIDVPKKMTAFKDLEALYKSTKGKVRTITLGEMEDDKQCPTQLMIVQHQMVANVTTIHHKLTCTLGKVEKWQFRNPSDDAHPFHWHLVNAQCGPDDKSINKNELKDVVVIPNARQSQNITQVCYVACVPDQFLVEGSSVGPTDYGFSTDEPYLAHCHIMEHEENSMMSWFQLTKEDDAMPIDDGSVPDLTPPITSEVIWCALGMSVVGGLATCLSVLVLSIKRLNFLAGDTAMAVTFALSAGVMMFIALVDLWLEALEKLNSAFAVGGTVDLEAIEHGLAPAGAEAPVCDNNCHGKAFLAVTGCFFGGVFIIVLMEIIVHRVFDFHAKRLGDQLAAAQRTASPAVNGPHAVDEELIVKTPTGEPGQYGRMGEDEEEALTEQSEEEQKKGLGRAGIMTGIAIAIHNFPEGLALFVASLQGLRSGIVLAVGIILHNFPEGVAIAGPVYYATKSYKQALFWTGLSGIAQPLGALVGWATVSGGVDNTTMGVLYSLVAGMLVCIAVKELLPGAFKFGPKVFTKSFFAGFLLMAISVILLKFMGSS</sequence>
<feature type="transmembrane region" description="Helical" evidence="6">
    <location>
        <begin position="575"/>
        <end position="598"/>
    </location>
</feature>
<feature type="transmembrane region" description="Helical" evidence="6">
    <location>
        <begin position="866"/>
        <end position="885"/>
    </location>
</feature>
<dbReference type="InterPro" id="IPR008972">
    <property type="entry name" value="Cupredoxin"/>
</dbReference>
<dbReference type="eggNOG" id="KOG2474">
    <property type="taxonomic scope" value="Eukaryota"/>
</dbReference>
<dbReference type="CDD" id="cd13844">
    <property type="entry name" value="CuRO_1_BOD_CotA_like"/>
    <property type="match status" value="1"/>
</dbReference>
<evidence type="ECO:0000256" key="7">
    <source>
        <dbReference type="SAM" id="SignalP"/>
    </source>
</evidence>
<dbReference type="InterPro" id="IPR011706">
    <property type="entry name" value="Cu-oxidase_C"/>
</dbReference>
<dbReference type="GO" id="GO:0046873">
    <property type="term" value="F:metal ion transmembrane transporter activity"/>
    <property type="evidence" value="ECO:0007669"/>
    <property type="project" value="InterPro"/>
</dbReference>
<evidence type="ECO:0000256" key="4">
    <source>
        <dbReference type="ARBA" id="ARBA00022989"/>
    </source>
</evidence>
<dbReference type="GeneID" id="20092293"/>
<dbReference type="Pfam" id="PF02535">
    <property type="entry name" value="Zip"/>
    <property type="match status" value="1"/>
</dbReference>
<dbReference type="Gene3D" id="2.60.40.420">
    <property type="entry name" value="Cupredoxins - blue copper proteins"/>
    <property type="match status" value="3"/>
</dbReference>
<feature type="signal peptide" evidence="7">
    <location>
        <begin position="1"/>
        <end position="18"/>
    </location>
</feature>
<dbReference type="GO" id="GO:0005507">
    <property type="term" value="F:copper ion binding"/>
    <property type="evidence" value="ECO:0007669"/>
    <property type="project" value="InterPro"/>
</dbReference>
<feature type="transmembrane region" description="Helical" evidence="6">
    <location>
        <begin position="774"/>
        <end position="796"/>
    </location>
</feature>
<feature type="transmembrane region" description="Helical" evidence="6">
    <location>
        <begin position="834"/>
        <end position="854"/>
    </location>
</feature>
<feature type="transmembrane region" description="Helical" evidence="6">
    <location>
        <begin position="897"/>
        <end position="917"/>
    </location>
</feature>
<dbReference type="InterPro" id="IPR045087">
    <property type="entry name" value="Cu-oxidase_fam"/>
</dbReference>
<proteinExistence type="inferred from homology"/>
<organism evidence="10">
    <name type="scientific">Aphanomyces invadans</name>
    <dbReference type="NCBI Taxonomy" id="157072"/>
    <lineage>
        <taxon>Eukaryota</taxon>
        <taxon>Sar</taxon>
        <taxon>Stramenopiles</taxon>
        <taxon>Oomycota</taxon>
        <taxon>Saprolegniomycetes</taxon>
        <taxon>Saprolegniales</taxon>
        <taxon>Verrucalvaceae</taxon>
        <taxon>Aphanomyces</taxon>
    </lineage>
</organism>
<comment type="subcellular location">
    <subcellularLocation>
        <location evidence="1">Membrane</location>
        <topology evidence="1">Multi-pass membrane protein</topology>
    </subcellularLocation>
</comment>
<feature type="transmembrane region" description="Helical" evidence="6">
    <location>
        <begin position="610"/>
        <end position="633"/>
    </location>
</feature>
<evidence type="ECO:0008006" key="11">
    <source>
        <dbReference type="Google" id="ProtNLM"/>
    </source>
</evidence>
<keyword evidence="3 6" id="KW-0812">Transmembrane</keyword>
<feature type="domain" description="Plastocyanin-like" evidence="9">
    <location>
        <begin position="143"/>
        <end position="212"/>
    </location>
</feature>
<evidence type="ECO:0000256" key="3">
    <source>
        <dbReference type="ARBA" id="ARBA00022692"/>
    </source>
</evidence>
<evidence type="ECO:0000256" key="6">
    <source>
        <dbReference type="SAM" id="Phobius"/>
    </source>
</evidence>
<keyword evidence="4 6" id="KW-1133">Transmembrane helix</keyword>
<feature type="transmembrane region" description="Helical" evidence="6">
    <location>
        <begin position="676"/>
        <end position="698"/>
    </location>
</feature>
<reference evidence="10" key="1">
    <citation type="submission" date="2013-12" db="EMBL/GenBank/DDBJ databases">
        <title>The Genome Sequence of Aphanomyces invadans NJM9701.</title>
        <authorList>
            <consortium name="The Broad Institute Genomics Platform"/>
            <person name="Russ C."/>
            <person name="Tyler B."/>
            <person name="van West P."/>
            <person name="Dieguez-Uribeondo J."/>
            <person name="Young S.K."/>
            <person name="Zeng Q."/>
            <person name="Gargeya S."/>
            <person name="Fitzgerald M."/>
            <person name="Abouelleil A."/>
            <person name="Alvarado L."/>
            <person name="Chapman S.B."/>
            <person name="Gainer-Dewar J."/>
            <person name="Goldberg J."/>
            <person name="Griggs A."/>
            <person name="Gujja S."/>
            <person name="Hansen M."/>
            <person name="Howarth C."/>
            <person name="Imamovic A."/>
            <person name="Ireland A."/>
            <person name="Larimer J."/>
            <person name="McCowan C."/>
            <person name="Murphy C."/>
            <person name="Pearson M."/>
            <person name="Poon T.W."/>
            <person name="Priest M."/>
            <person name="Roberts A."/>
            <person name="Saif S."/>
            <person name="Shea T."/>
            <person name="Sykes S."/>
            <person name="Wortman J."/>
            <person name="Nusbaum C."/>
            <person name="Birren B."/>
        </authorList>
    </citation>
    <scope>NUCLEOTIDE SEQUENCE [LARGE SCALE GENOMIC DNA]</scope>
    <source>
        <strain evidence="10">NJM9701</strain>
    </source>
</reference>
<dbReference type="Pfam" id="PF07731">
    <property type="entry name" value="Cu-oxidase_2"/>
    <property type="match status" value="1"/>
</dbReference>
<dbReference type="SUPFAM" id="SSF49503">
    <property type="entry name" value="Cupredoxins"/>
    <property type="match status" value="3"/>
</dbReference>
<dbReference type="OrthoDB" id="262547at2759"/>
<name>A0A024T8L0_9STRA</name>
<dbReference type="PANTHER" id="PTHR48267">
    <property type="entry name" value="CUPREDOXIN SUPERFAMILY PROTEIN"/>
    <property type="match status" value="1"/>
</dbReference>
<keyword evidence="7" id="KW-0732">Signal</keyword>
<dbReference type="STRING" id="157072.A0A024T8L0"/>
<feature type="transmembrane region" description="Helical" evidence="6">
    <location>
        <begin position="802"/>
        <end position="827"/>
    </location>
</feature>
<evidence type="ECO:0000256" key="2">
    <source>
        <dbReference type="ARBA" id="ARBA00010609"/>
    </source>
</evidence>
<feature type="domain" description="Plastocyanin-like" evidence="8">
    <location>
        <begin position="436"/>
        <end position="551"/>
    </location>
</feature>
<comment type="similarity">
    <text evidence="2">Belongs to the multicopper oxidase family.</text>
</comment>
<dbReference type="InterPro" id="IPR003689">
    <property type="entry name" value="ZIP"/>
</dbReference>